<name>A0ABX8BDP4_9ACTN</name>
<dbReference type="Gene3D" id="3.40.50.2000">
    <property type="entry name" value="Glycogen Phosphorylase B"/>
    <property type="match status" value="1"/>
</dbReference>
<dbReference type="PANTHER" id="PTHR12526">
    <property type="entry name" value="GLYCOSYLTRANSFERASE"/>
    <property type="match status" value="1"/>
</dbReference>
<dbReference type="EMBL" id="CP074133">
    <property type="protein sequence ID" value="QUX20372.1"/>
    <property type="molecule type" value="Genomic_DNA"/>
</dbReference>
<dbReference type="PANTHER" id="PTHR12526:SF627">
    <property type="entry name" value="D-RHAMNOSYLTRANSFERASE WBPZ"/>
    <property type="match status" value="1"/>
</dbReference>
<accession>A0ABX8BDP4</accession>
<organism evidence="3 4">
    <name type="scientific">Nocardiopsis changdeensis</name>
    <dbReference type="NCBI Taxonomy" id="2831969"/>
    <lineage>
        <taxon>Bacteria</taxon>
        <taxon>Bacillati</taxon>
        <taxon>Actinomycetota</taxon>
        <taxon>Actinomycetes</taxon>
        <taxon>Streptosporangiales</taxon>
        <taxon>Nocardiopsidaceae</taxon>
        <taxon>Nocardiopsis</taxon>
    </lineage>
</organism>
<dbReference type="InterPro" id="IPR001296">
    <property type="entry name" value="Glyco_trans_1"/>
</dbReference>
<dbReference type="RefSeq" id="WP_220561567.1">
    <property type="nucleotide sequence ID" value="NZ_CP074133.1"/>
</dbReference>
<evidence type="ECO:0000256" key="1">
    <source>
        <dbReference type="ARBA" id="ARBA00022679"/>
    </source>
</evidence>
<dbReference type="Proteomes" id="UP000676079">
    <property type="component" value="Chromosome"/>
</dbReference>
<dbReference type="SUPFAM" id="SSF53756">
    <property type="entry name" value="UDP-Glycosyltransferase/glycogen phosphorylase"/>
    <property type="match status" value="1"/>
</dbReference>
<feature type="domain" description="Glycosyl transferase family 1" evidence="2">
    <location>
        <begin position="236"/>
        <end position="318"/>
    </location>
</feature>
<keyword evidence="1" id="KW-0808">Transferase</keyword>
<gene>
    <name evidence="3" type="ORF">KGD84_17770</name>
</gene>
<evidence type="ECO:0000313" key="3">
    <source>
        <dbReference type="EMBL" id="QUX20372.1"/>
    </source>
</evidence>
<proteinExistence type="predicted"/>
<sequence length="342" mass="37729">MTVTDGEERTSPAGERAPVRGRRILLWHVHGSWTTAFVQGAHTFLLPVTPDRGPDGRGRARTWDWPDRAREVPWEEVGASEPDLVVLQRPHEAGLAERLLGRVPGRDVPAVYVEHNTPRGDVPLTRHPLADRDDIPVVHVTGFNALMWDCGRAPVRVVEHGVPDPGHRRVAREPRAGVVVNEPLRRWRFTGTDLLAGLAEEVPLDLFGMGVEGVPEHLGTPQGRIRVREDLPQALMHDELSRTSVYVHTSRWTSLGLSLIEAMMLGLPVVALGATEAYEAVPAGAGAVSTDPRFLAEAARSFVEDPGLAERVGAQARRAALRRYGLTRFLDEWDRLIEEVTG</sequence>
<keyword evidence="4" id="KW-1185">Reference proteome</keyword>
<evidence type="ECO:0000259" key="2">
    <source>
        <dbReference type="Pfam" id="PF00534"/>
    </source>
</evidence>
<evidence type="ECO:0000313" key="4">
    <source>
        <dbReference type="Proteomes" id="UP000676079"/>
    </source>
</evidence>
<dbReference type="Pfam" id="PF00534">
    <property type="entry name" value="Glycos_transf_1"/>
    <property type="match status" value="1"/>
</dbReference>
<reference evidence="3 4" key="1">
    <citation type="submission" date="2021-05" db="EMBL/GenBank/DDBJ databases">
        <title>Direct Submission.</title>
        <authorList>
            <person name="Li K."/>
            <person name="Gao J."/>
        </authorList>
    </citation>
    <scope>NUCLEOTIDE SEQUENCE [LARGE SCALE GENOMIC DNA]</scope>
    <source>
        <strain evidence="3 4">Mg02</strain>
    </source>
</reference>
<protein>
    <submittedName>
        <fullName evidence="3">Glycosyltransferase</fullName>
    </submittedName>
</protein>